<evidence type="ECO:0000313" key="2">
    <source>
        <dbReference type="EMBL" id="PPK72079.1"/>
    </source>
</evidence>
<gene>
    <name evidence="2" type="ORF">B0F88_105191</name>
</gene>
<feature type="domain" description="DUF883" evidence="1">
    <location>
        <begin position="50"/>
        <end position="76"/>
    </location>
</feature>
<comment type="caution">
    <text evidence="2">The sequence shown here is derived from an EMBL/GenBank/DDBJ whole genome shotgun (WGS) entry which is preliminary data.</text>
</comment>
<accession>A0A2S6H3L1</accession>
<dbReference type="Proteomes" id="UP000238071">
    <property type="component" value="Unassembled WGS sequence"/>
</dbReference>
<dbReference type="EMBL" id="PTIY01000005">
    <property type="protein sequence ID" value="PPK72079.1"/>
    <property type="molecule type" value="Genomic_DNA"/>
</dbReference>
<keyword evidence="3" id="KW-1185">Reference proteome</keyword>
<reference evidence="2 3" key="1">
    <citation type="submission" date="2018-02" db="EMBL/GenBank/DDBJ databases">
        <title>Subsurface microbial communities from deep shales in Ohio and West Virginia, USA.</title>
        <authorList>
            <person name="Wrighton K."/>
        </authorList>
    </citation>
    <scope>NUCLEOTIDE SEQUENCE [LARGE SCALE GENOMIC DNA]</scope>
    <source>
        <strain evidence="2 3">OWC-G53F</strain>
    </source>
</reference>
<organism evidence="2 3">
    <name type="scientific">Methylobacter tundripaludum</name>
    <dbReference type="NCBI Taxonomy" id="173365"/>
    <lineage>
        <taxon>Bacteria</taxon>
        <taxon>Pseudomonadati</taxon>
        <taxon>Pseudomonadota</taxon>
        <taxon>Gammaproteobacteria</taxon>
        <taxon>Methylococcales</taxon>
        <taxon>Methylococcaceae</taxon>
        <taxon>Methylobacter</taxon>
    </lineage>
</organism>
<dbReference type="RefSeq" id="WP_104423454.1">
    <property type="nucleotide sequence ID" value="NZ_PTIY01000005.1"/>
</dbReference>
<evidence type="ECO:0000313" key="3">
    <source>
        <dbReference type="Proteomes" id="UP000238071"/>
    </source>
</evidence>
<protein>
    <submittedName>
        <fullName evidence="2">ElaB/YqjD/DUF883 family membrane-anchored ribosome-binding protein</fullName>
    </submittedName>
</protein>
<sequence>MEITDKAANLAHETFDNIASATHQAVEALGEKGEQLQNAEQHLMKNCRGYVRDNPITSIGIAVAGGFLLSRLLNNRRKPE</sequence>
<dbReference type="OrthoDB" id="5570179at2"/>
<evidence type="ECO:0000259" key="1">
    <source>
        <dbReference type="Pfam" id="PF19029"/>
    </source>
</evidence>
<dbReference type="InterPro" id="IPR043605">
    <property type="entry name" value="DUF883_C"/>
</dbReference>
<proteinExistence type="predicted"/>
<name>A0A2S6H3L1_9GAMM</name>
<dbReference type="AlphaFoldDB" id="A0A2S6H3L1"/>
<dbReference type="Pfam" id="PF19029">
    <property type="entry name" value="DUF883_C"/>
    <property type="match status" value="1"/>
</dbReference>